<dbReference type="Gene3D" id="3.40.50.620">
    <property type="entry name" value="HUPs"/>
    <property type="match status" value="1"/>
</dbReference>
<dbReference type="InterPro" id="IPR002307">
    <property type="entry name" value="Tyr-tRNA-ligase"/>
</dbReference>
<dbReference type="SMART" id="SM00363">
    <property type="entry name" value="S4"/>
    <property type="match status" value="1"/>
</dbReference>
<dbReference type="NCBIfam" id="TIGR00234">
    <property type="entry name" value="tyrS"/>
    <property type="match status" value="1"/>
</dbReference>
<dbReference type="EC" id="6.1.1.1" evidence="1 9"/>
<dbReference type="InterPro" id="IPR001412">
    <property type="entry name" value="aa-tRNA-synth_I_CS"/>
</dbReference>
<evidence type="ECO:0000256" key="5">
    <source>
        <dbReference type="ARBA" id="ARBA00022884"/>
    </source>
</evidence>
<evidence type="ECO:0000256" key="3">
    <source>
        <dbReference type="ARBA" id="ARBA00022741"/>
    </source>
</evidence>
<evidence type="ECO:0000313" key="13">
    <source>
        <dbReference type="EMBL" id="OGD95622.1"/>
    </source>
</evidence>
<dbReference type="Gene3D" id="3.10.290.10">
    <property type="entry name" value="RNA-binding S4 domain"/>
    <property type="match status" value="1"/>
</dbReference>
<gene>
    <name evidence="13" type="ORF">A3A48_01025</name>
</gene>
<dbReference type="GO" id="GO:0004831">
    <property type="term" value="F:tyrosine-tRNA ligase activity"/>
    <property type="evidence" value="ECO:0007669"/>
    <property type="project" value="UniProtKB-UniRule"/>
</dbReference>
<protein>
    <recommendedName>
        <fullName evidence="1 9">Tyrosine--tRNA ligase</fullName>
        <ecNumber evidence="1 9">6.1.1.1</ecNumber>
    </recommendedName>
</protein>
<evidence type="ECO:0000259" key="12">
    <source>
        <dbReference type="SMART" id="SM00363"/>
    </source>
</evidence>
<keyword evidence="6 11" id="KW-0648">Protein biosynthesis</keyword>
<evidence type="ECO:0000256" key="6">
    <source>
        <dbReference type="ARBA" id="ARBA00022917"/>
    </source>
</evidence>
<evidence type="ECO:0000256" key="11">
    <source>
        <dbReference type="RuleBase" id="RU363036"/>
    </source>
</evidence>
<reference evidence="13 14" key="1">
    <citation type="journal article" date="2016" name="Nat. Commun.">
        <title>Thousands of microbial genomes shed light on interconnected biogeochemical processes in an aquifer system.</title>
        <authorList>
            <person name="Anantharaman K."/>
            <person name="Brown C.T."/>
            <person name="Hug L.A."/>
            <person name="Sharon I."/>
            <person name="Castelle C.J."/>
            <person name="Probst A.J."/>
            <person name="Thomas B.C."/>
            <person name="Singh A."/>
            <person name="Wilkins M.J."/>
            <person name="Karaoz U."/>
            <person name="Brodie E.L."/>
            <person name="Williams K.H."/>
            <person name="Hubbard S.S."/>
            <person name="Banfield J.F."/>
        </authorList>
    </citation>
    <scope>NUCLEOTIDE SEQUENCE [LARGE SCALE GENOMIC DNA]</scope>
</reference>
<evidence type="ECO:0000256" key="1">
    <source>
        <dbReference type="ARBA" id="ARBA00013160"/>
    </source>
</evidence>
<evidence type="ECO:0000256" key="2">
    <source>
        <dbReference type="ARBA" id="ARBA00022598"/>
    </source>
</evidence>
<dbReference type="CDD" id="cd00165">
    <property type="entry name" value="S4"/>
    <property type="match status" value="1"/>
</dbReference>
<dbReference type="Pfam" id="PF22421">
    <property type="entry name" value="SYY_C-terminal"/>
    <property type="match status" value="1"/>
</dbReference>
<keyword evidence="5 10" id="KW-0694">RNA-binding</keyword>
<organism evidence="13 14">
    <name type="scientific">Candidatus Curtissbacteria bacterium RIFCSPLOWO2_01_FULL_37_9</name>
    <dbReference type="NCBI Taxonomy" id="1797724"/>
    <lineage>
        <taxon>Bacteria</taxon>
        <taxon>Candidatus Curtissiibacteriota</taxon>
    </lineage>
</organism>
<comment type="caution">
    <text evidence="13">The sequence shown here is derived from an EMBL/GenBank/DDBJ whole genome shotgun (WGS) entry which is preliminary data.</text>
</comment>
<dbReference type="InterPro" id="IPR002942">
    <property type="entry name" value="S4_RNA-bd"/>
</dbReference>
<dbReference type="STRING" id="1797724.A3A48_01025"/>
<evidence type="ECO:0000256" key="9">
    <source>
        <dbReference type="NCBIfam" id="TIGR00234"/>
    </source>
</evidence>
<evidence type="ECO:0000256" key="4">
    <source>
        <dbReference type="ARBA" id="ARBA00022840"/>
    </source>
</evidence>
<accession>A0A1F5GUP6</accession>
<evidence type="ECO:0000256" key="10">
    <source>
        <dbReference type="PROSITE-ProRule" id="PRU00182"/>
    </source>
</evidence>
<dbReference type="AlphaFoldDB" id="A0A1F5GUP6"/>
<dbReference type="InterPro" id="IPR014729">
    <property type="entry name" value="Rossmann-like_a/b/a_fold"/>
</dbReference>
<name>A0A1F5GUP6_9BACT</name>
<dbReference type="GO" id="GO:0006437">
    <property type="term" value="P:tyrosyl-tRNA aminoacylation"/>
    <property type="evidence" value="ECO:0007669"/>
    <property type="project" value="UniProtKB-UniRule"/>
</dbReference>
<dbReference type="Gene3D" id="1.10.240.10">
    <property type="entry name" value="Tyrosyl-Transfer RNA Synthetase"/>
    <property type="match status" value="1"/>
</dbReference>
<dbReference type="InterPro" id="IPR036986">
    <property type="entry name" value="S4_RNA-bd_sf"/>
</dbReference>
<dbReference type="GO" id="GO:0005524">
    <property type="term" value="F:ATP binding"/>
    <property type="evidence" value="ECO:0007669"/>
    <property type="project" value="UniProtKB-KW"/>
</dbReference>
<dbReference type="PANTHER" id="PTHR11766">
    <property type="entry name" value="TYROSYL-TRNA SYNTHETASE"/>
    <property type="match status" value="1"/>
</dbReference>
<keyword evidence="4 11" id="KW-0067">ATP-binding</keyword>
<dbReference type="EMBL" id="MFBN01000014">
    <property type="protein sequence ID" value="OGD95622.1"/>
    <property type="molecule type" value="Genomic_DNA"/>
</dbReference>
<dbReference type="PROSITE" id="PS00178">
    <property type="entry name" value="AA_TRNA_LIGASE_I"/>
    <property type="match status" value="1"/>
</dbReference>
<dbReference type="InterPro" id="IPR054608">
    <property type="entry name" value="SYY-like_C"/>
</dbReference>
<dbReference type="Pfam" id="PF00579">
    <property type="entry name" value="tRNA-synt_1b"/>
    <property type="match status" value="1"/>
</dbReference>
<feature type="domain" description="RNA-binding S4" evidence="12">
    <location>
        <begin position="336"/>
        <end position="393"/>
    </location>
</feature>
<dbReference type="Proteomes" id="UP000178336">
    <property type="component" value="Unassembled WGS sequence"/>
</dbReference>
<keyword evidence="3 11" id="KW-0547">Nucleotide-binding</keyword>
<evidence type="ECO:0000256" key="7">
    <source>
        <dbReference type="ARBA" id="ARBA00023146"/>
    </source>
</evidence>
<comment type="similarity">
    <text evidence="11">Belongs to the class-I aminoacyl-tRNA synthetase family.</text>
</comment>
<dbReference type="GO" id="GO:0005829">
    <property type="term" value="C:cytosol"/>
    <property type="evidence" value="ECO:0007669"/>
    <property type="project" value="TreeGrafter"/>
</dbReference>
<dbReference type="InterPro" id="IPR002305">
    <property type="entry name" value="aa-tRNA-synth_Ic"/>
</dbReference>
<keyword evidence="2 11" id="KW-0436">Ligase</keyword>
<dbReference type="SUPFAM" id="SSF55174">
    <property type="entry name" value="Alpha-L RNA-binding motif"/>
    <property type="match status" value="1"/>
</dbReference>
<dbReference type="PROSITE" id="PS50889">
    <property type="entry name" value="S4"/>
    <property type="match status" value="1"/>
</dbReference>
<keyword evidence="7 11" id="KW-0030">Aminoacyl-tRNA synthetase</keyword>
<dbReference type="SUPFAM" id="SSF52374">
    <property type="entry name" value="Nucleotidylyl transferase"/>
    <property type="match status" value="1"/>
</dbReference>
<sequence>MDKIEELLSRGVDQIIPSKQELEKVLRSGKKLRVYQGFDPSSPLLHIGHMIGMRKLRQWQDLGHEVIFLIGDFTGRIGDPTGREKTRPLLSKKTVEENAKTYQEQAGKILGFSGKNPVKIKFNSQWLEKLSALEILNLYSQVTYQQIIKRGMFKKRLEKDEDISFNEISYPIMQGYDSVAMDVDVEVGGRDQLFNMMIGRDLMHKMKRKNKFVMTTQLLVDTEGNKIGKTEGNAIALTLPPEDMFSAIMNLPDDVITKSLEYLTDVPMAEIKNIEADIKKGANPMQFKKKLAFDVVKQLNTKQAAQRAQKEFEGLFQKGGISDSIPTIKVKSAGIELVDFLVDNNLATSRSDAKRLIKEGAIEIDRKTVKTSQIQFENNQVIRVGKKIFAKIRILK</sequence>
<dbReference type="PRINTS" id="PR01040">
    <property type="entry name" value="TRNASYNTHTYR"/>
</dbReference>
<evidence type="ECO:0000313" key="14">
    <source>
        <dbReference type="Proteomes" id="UP000178336"/>
    </source>
</evidence>
<dbReference type="InterPro" id="IPR024088">
    <property type="entry name" value="Tyr-tRNA-ligase_bac-type"/>
</dbReference>
<evidence type="ECO:0000256" key="8">
    <source>
        <dbReference type="ARBA" id="ARBA00048248"/>
    </source>
</evidence>
<dbReference type="CDD" id="cd00805">
    <property type="entry name" value="TyrRS_core"/>
    <property type="match status" value="1"/>
</dbReference>
<dbReference type="GO" id="GO:0003723">
    <property type="term" value="F:RNA binding"/>
    <property type="evidence" value="ECO:0007669"/>
    <property type="project" value="UniProtKB-KW"/>
</dbReference>
<dbReference type="PANTHER" id="PTHR11766:SF1">
    <property type="entry name" value="TYROSINE--TRNA LIGASE"/>
    <property type="match status" value="1"/>
</dbReference>
<comment type="catalytic activity">
    <reaction evidence="8">
        <text>tRNA(Tyr) + L-tyrosine + ATP = L-tyrosyl-tRNA(Tyr) + AMP + diphosphate + H(+)</text>
        <dbReference type="Rhea" id="RHEA:10220"/>
        <dbReference type="Rhea" id="RHEA-COMP:9706"/>
        <dbReference type="Rhea" id="RHEA-COMP:9707"/>
        <dbReference type="ChEBI" id="CHEBI:15378"/>
        <dbReference type="ChEBI" id="CHEBI:30616"/>
        <dbReference type="ChEBI" id="CHEBI:33019"/>
        <dbReference type="ChEBI" id="CHEBI:58315"/>
        <dbReference type="ChEBI" id="CHEBI:78442"/>
        <dbReference type="ChEBI" id="CHEBI:78536"/>
        <dbReference type="ChEBI" id="CHEBI:456215"/>
        <dbReference type="EC" id="6.1.1.1"/>
    </reaction>
</comment>
<proteinExistence type="inferred from homology"/>